<dbReference type="Gene3D" id="3.40.5.60">
    <property type="match status" value="1"/>
</dbReference>
<sequence length="319" mass="35218">MYRMDDDDEEEEEEEQQQQQQQQQSAPLVNRFFPLDDDEDEDEDEALGSSSAAPAAAGSSSYRATAGGSSRPSVSAGGSAPERNRFGSPSAYGDGLGGLDGNQLDPELHDAESLPEITKLSRAWMEERGSPDILRWKGDVVDGVIDQIDQQVTIVDSLLSDSATSQEEHLRLSLVQLDLERARWLLKAYLRTRLCKIEKFARHIASEQNVQARLSDVELGYVKKYNELQTAHLNASVLSYLPDKMHSLADTGGGLSGGPSGDMVVKPDLDEPAFVRCRHDCGQLQLPDGEMVELVKGSIHLLRYKSVQFLVEQGRVEML</sequence>
<protein>
    <recommendedName>
        <fullName evidence="3">DNA replication complex GINS protein SLD5</fullName>
    </recommendedName>
</protein>
<evidence type="ECO:0000256" key="2">
    <source>
        <dbReference type="ARBA" id="ARBA00008187"/>
    </source>
</evidence>
<feature type="domain" description="DNA replication complex GINS protein SLD5 C-terminal" evidence="8">
    <location>
        <begin position="267"/>
        <end position="319"/>
    </location>
</feature>
<dbReference type="InterPro" id="IPR036224">
    <property type="entry name" value="GINS_bundle-like_dom_sf"/>
</dbReference>
<accession>A0A8X7MQP8</accession>
<name>A0A8X7MQP8_9BASI</name>
<dbReference type="InterPro" id="IPR008591">
    <property type="entry name" value="GINS_Sld5"/>
</dbReference>
<evidence type="ECO:0000256" key="4">
    <source>
        <dbReference type="ARBA" id="ARBA00022705"/>
    </source>
</evidence>
<evidence type="ECO:0000313" key="9">
    <source>
        <dbReference type="EMBL" id="KAE8245913.1"/>
    </source>
</evidence>
<dbReference type="EMBL" id="LWDE02000648">
    <property type="protein sequence ID" value="KAE8245913.1"/>
    <property type="molecule type" value="Genomic_DNA"/>
</dbReference>
<feature type="region of interest" description="Disordered" evidence="6">
    <location>
        <begin position="1"/>
        <end position="107"/>
    </location>
</feature>
<keyword evidence="5" id="KW-0539">Nucleus</keyword>
<dbReference type="SUPFAM" id="SSF158573">
    <property type="entry name" value="GINS helical bundle-like"/>
    <property type="match status" value="1"/>
</dbReference>
<dbReference type="Proteomes" id="UP000077684">
    <property type="component" value="Unassembled WGS sequence"/>
</dbReference>
<dbReference type="GO" id="GO:0000727">
    <property type="term" value="P:double-strand break repair via break-induced replication"/>
    <property type="evidence" value="ECO:0007669"/>
    <property type="project" value="TreeGrafter"/>
</dbReference>
<comment type="caution">
    <text evidence="9">The sequence shown here is derived from an EMBL/GenBank/DDBJ whole genome shotgun (WGS) entry which is preliminary data.</text>
</comment>
<gene>
    <name evidence="9" type="ORF">A4X06_0g5330</name>
</gene>
<dbReference type="InterPro" id="IPR038749">
    <property type="entry name" value="Sld5_GINS_A"/>
</dbReference>
<organism evidence="9 10">
    <name type="scientific">Tilletia controversa</name>
    <name type="common">dwarf bunt fungus</name>
    <dbReference type="NCBI Taxonomy" id="13291"/>
    <lineage>
        <taxon>Eukaryota</taxon>
        <taxon>Fungi</taxon>
        <taxon>Dikarya</taxon>
        <taxon>Basidiomycota</taxon>
        <taxon>Ustilaginomycotina</taxon>
        <taxon>Exobasidiomycetes</taxon>
        <taxon>Tilletiales</taxon>
        <taxon>Tilletiaceae</taxon>
        <taxon>Tilletia</taxon>
    </lineage>
</organism>
<evidence type="ECO:0000313" key="10">
    <source>
        <dbReference type="Proteomes" id="UP000077684"/>
    </source>
</evidence>
<dbReference type="InterPro" id="IPR031633">
    <property type="entry name" value="SLD5_C"/>
</dbReference>
<dbReference type="CDD" id="cd21692">
    <property type="entry name" value="GINS_B_Sld5"/>
    <property type="match status" value="1"/>
</dbReference>
<feature type="domain" description="GINS subunit" evidence="7">
    <location>
        <begin position="167"/>
        <end position="235"/>
    </location>
</feature>
<dbReference type="SUPFAM" id="SSF160059">
    <property type="entry name" value="PriA/YqbF domain"/>
    <property type="match status" value="1"/>
</dbReference>
<dbReference type="Pfam" id="PF05916">
    <property type="entry name" value="Sld5"/>
    <property type="match status" value="1"/>
</dbReference>
<evidence type="ECO:0000259" key="7">
    <source>
        <dbReference type="Pfam" id="PF05916"/>
    </source>
</evidence>
<feature type="compositionally biased region" description="Acidic residues" evidence="6">
    <location>
        <begin position="35"/>
        <end position="46"/>
    </location>
</feature>
<evidence type="ECO:0000256" key="1">
    <source>
        <dbReference type="ARBA" id="ARBA00004123"/>
    </source>
</evidence>
<dbReference type="Gene3D" id="1.20.58.1030">
    <property type="match status" value="1"/>
</dbReference>
<dbReference type="InterPro" id="IPR021151">
    <property type="entry name" value="GINS_A"/>
</dbReference>
<comment type="subcellular location">
    <subcellularLocation>
        <location evidence="1">Nucleus</location>
    </subcellularLocation>
</comment>
<feature type="compositionally biased region" description="Low complexity" evidence="6">
    <location>
        <begin position="47"/>
        <end position="61"/>
    </location>
</feature>
<dbReference type="Pfam" id="PF16922">
    <property type="entry name" value="SLD5_C"/>
    <property type="match status" value="1"/>
</dbReference>
<keyword evidence="4" id="KW-0235">DNA replication</keyword>
<evidence type="ECO:0000256" key="6">
    <source>
        <dbReference type="SAM" id="MobiDB-lite"/>
    </source>
</evidence>
<evidence type="ECO:0000259" key="8">
    <source>
        <dbReference type="Pfam" id="PF16922"/>
    </source>
</evidence>
<dbReference type="GO" id="GO:0000811">
    <property type="term" value="C:GINS complex"/>
    <property type="evidence" value="ECO:0007669"/>
    <property type="project" value="TreeGrafter"/>
</dbReference>
<dbReference type="PANTHER" id="PTHR21206:SF0">
    <property type="entry name" value="DNA REPLICATION COMPLEX GINS PROTEIN SLD5"/>
    <property type="match status" value="1"/>
</dbReference>
<keyword evidence="10" id="KW-1185">Reference proteome</keyword>
<reference evidence="9" key="1">
    <citation type="submission" date="2016-04" db="EMBL/GenBank/DDBJ databases">
        <authorList>
            <person name="Nguyen H.D."/>
            <person name="Samba Siva P."/>
            <person name="Cullis J."/>
            <person name="Levesque C.A."/>
            <person name="Hambleton S."/>
        </authorList>
    </citation>
    <scope>NUCLEOTIDE SEQUENCE</scope>
    <source>
        <strain evidence="9">DAOMC 236426</strain>
    </source>
</reference>
<dbReference type="CDD" id="cd11711">
    <property type="entry name" value="GINS_A_Sld5"/>
    <property type="match status" value="1"/>
</dbReference>
<evidence type="ECO:0000256" key="5">
    <source>
        <dbReference type="ARBA" id="ARBA00023242"/>
    </source>
</evidence>
<proteinExistence type="inferred from homology"/>
<dbReference type="PANTHER" id="PTHR21206">
    <property type="entry name" value="SLD5 PROTEIN"/>
    <property type="match status" value="1"/>
</dbReference>
<comment type="similarity">
    <text evidence="2">Belongs to the GINS4/SLD5 family.</text>
</comment>
<feature type="compositionally biased region" description="Acidic residues" evidence="6">
    <location>
        <begin position="1"/>
        <end position="16"/>
    </location>
</feature>
<evidence type="ECO:0000256" key="3">
    <source>
        <dbReference type="ARBA" id="ARBA00014804"/>
    </source>
</evidence>
<reference evidence="9" key="2">
    <citation type="journal article" date="2019" name="IMA Fungus">
        <title>Genome sequencing and comparison of five Tilletia species to identify candidate genes for the detection of regulated species infecting wheat.</title>
        <authorList>
            <person name="Nguyen H.D.T."/>
            <person name="Sultana T."/>
            <person name="Kesanakurti P."/>
            <person name="Hambleton S."/>
        </authorList>
    </citation>
    <scope>NUCLEOTIDE SEQUENCE</scope>
    <source>
        <strain evidence="9">DAOMC 236426</strain>
    </source>
</reference>
<dbReference type="AlphaFoldDB" id="A0A8X7MQP8"/>
<dbReference type="GO" id="GO:0006261">
    <property type="term" value="P:DNA-templated DNA replication"/>
    <property type="evidence" value="ECO:0007669"/>
    <property type="project" value="InterPro"/>
</dbReference>